<dbReference type="SUPFAM" id="SSF47413">
    <property type="entry name" value="lambda repressor-like DNA-binding domains"/>
    <property type="match status" value="1"/>
</dbReference>
<dbReference type="RefSeq" id="WP_199393175.1">
    <property type="nucleotide sequence ID" value="NZ_JAEMHK010000001.1"/>
</dbReference>
<gene>
    <name evidence="2" type="ORF">JFN90_00660</name>
</gene>
<dbReference type="Pfam" id="PF01381">
    <property type="entry name" value="HTH_3"/>
    <property type="match status" value="1"/>
</dbReference>
<dbReference type="PROSITE" id="PS50943">
    <property type="entry name" value="HTH_CROC1"/>
    <property type="match status" value="1"/>
</dbReference>
<accession>A0ABS0YMA4</accession>
<dbReference type="InterPro" id="IPR010982">
    <property type="entry name" value="Lambda_DNA-bd_dom_sf"/>
</dbReference>
<dbReference type="Proteomes" id="UP000641025">
    <property type="component" value="Unassembled WGS sequence"/>
</dbReference>
<evidence type="ECO:0000259" key="1">
    <source>
        <dbReference type="PROSITE" id="PS50943"/>
    </source>
</evidence>
<evidence type="ECO:0000313" key="2">
    <source>
        <dbReference type="EMBL" id="MBJ6798637.1"/>
    </source>
</evidence>
<comment type="caution">
    <text evidence="2">The sequence shown here is derived from an EMBL/GenBank/DDBJ whole genome shotgun (WGS) entry which is preliminary data.</text>
</comment>
<dbReference type="InterPro" id="IPR001387">
    <property type="entry name" value="Cro/C1-type_HTH"/>
</dbReference>
<organism evidence="2 3">
    <name type="scientific">Geomonas propionica</name>
    <dbReference type="NCBI Taxonomy" id="2798582"/>
    <lineage>
        <taxon>Bacteria</taxon>
        <taxon>Pseudomonadati</taxon>
        <taxon>Thermodesulfobacteriota</taxon>
        <taxon>Desulfuromonadia</taxon>
        <taxon>Geobacterales</taxon>
        <taxon>Geobacteraceae</taxon>
        <taxon>Geomonas</taxon>
    </lineage>
</organism>
<protein>
    <submittedName>
        <fullName evidence="2">Helix-turn-helix domain-containing protein</fullName>
    </submittedName>
</protein>
<proteinExistence type="predicted"/>
<dbReference type="SMART" id="SM00530">
    <property type="entry name" value="HTH_XRE"/>
    <property type="match status" value="1"/>
</dbReference>
<reference evidence="2 3" key="1">
    <citation type="submission" date="2020-12" db="EMBL/GenBank/DDBJ databases">
        <title>Geomonas sp. Red259, isolated from paddy soil.</title>
        <authorList>
            <person name="Xu Z."/>
            <person name="Zhang Z."/>
            <person name="Masuda Y."/>
            <person name="Itoh H."/>
            <person name="Senoo K."/>
        </authorList>
    </citation>
    <scope>NUCLEOTIDE SEQUENCE [LARGE SCALE GENOMIC DNA]</scope>
    <source>
        <strain evidence="2 3">Red259</strain>
    </source>
</reference>
<dbReference type="Gene3D" id="1.10.260.40">
    <property type="entry name" value="lambda repressor-like DNA-binding domains"/>
    <property type="match status" value="1"/>
</dbReference>
<feature type="domain" description="HTH cro/C1-type" evidence="1">
    <location>
        <begin position="27"/>
        <end position="71"/>
    </location>
</feature>
<dbReference type="EMBL" id="JAEMHK010000001">
    <property type="protein sequence ID" value="MBJ6798637.1"/>
    <property type="molecule type" value="Genomic_DNA"/>
</dbReference>
<keyword evidence="3" id="KW-1185">Reference proteome</keyword>
<dbReference type="CDD" id="cd00093">
    <property type="entry name" value="HTH_XRE"/>
    <property type="match status" value="1"/>
</dbReference>
<name>A0ABS0YMA4_9BACT</name>
<sequence length="159" mass="18095">MCARLAGGGETPERVIQLLKDEVARTSQAATARATGLTLRGVQNYLKGIGEPTTATLEKLAHYFGTSVTWLRGNTDDCGPVSDERIDTLSDVMLERMKEMLELYEVVPEKFRNLYHLLVHREMRAIQGTYRIFGMRNRDKPKVKEMAEYIDKISRTIVM</sequence>
<evidence type="ECO:0000313" key="3">
    <source>
        <dbReference type="Proteomes" id="UP000641025"/>
    </source>
</evidence>